<dbReference type="Proteomes" id="UP000277204">
    <property type="component" value="Unassembled WGS sequence"/>
</dbReference>
<dbReference type="AlphaFoldDB" id="A0A183LBT7"/>
<gene>
    <name evidence="1" type="ORF">SMRZ_LOCUS1262</name>
</gene>
<protein>
    <submittedName>
        <fullName evidence="1">Uncharacterized protein</fullName>
    </submittedName>
</protein>
<accession>A0A183LBT7</accession>
<organism evidence="1 2">
    <name type="scientific">Schistosoma margrebowiei</name>
    <dbReference type="NCBI Taxonomy" id="48269"/>
    <lineage>
        <taxon>Eukaryota</taxon>
        <taxon>Metazoa</taxon>
        <taxon>Spiralia</taxon>
        <taxon>Lophotrochozoa</taxon>
        <taxon>Platyhelminthes</taxon>
        <taxon>Trematoda</taxon>
        <taxon>Digenea</taxon>
        <taxon>Strigeidida</taxon>
        <taxon>Schistosomatoidea</taxon>
        <taxon>Schistosomatidae</taxon>
        <taxon>Schistosoma</taxon>
    </lineage>
</organism>
<name>A0A183LBT7_9TREM</name>
<proteinExistence type="predicted"/>
<evidence type="ECO:0000313" key="1">
    <source>
        <dbReference type="EMBL" id="VDO50710.1"/>
    </source>
</evidence>
<reference evidence="1 2" key="1">
    <citation type="submission" date="2018-11" db="EMBL/GenBank/DDBJ databases">
        <authorList>
            <consortium name="Pathogen Informatics"/>
        </authorList>
    </citation>
    <scope>NUCLEOTIDE SEQUENCE [LARGE SCALE GENOMIC DNA]</scope>
    <source>
        <strain evidence="1 2">Zambia</strain>
    </source>
</reference>
<keyword evidence="2" id="KW-1185">Reference proteome</keyword>
<dbReference type="EMBL" id="UZAI01000269">
    <property type="protein sequence ID" value="VDO50710.1"/>
    <property type="molecule type" value="Genomic_DNA"/>
</dbReference>
<sequence length="176" mass="20274">MEIFSQLKSSEDRNVVRVLNKYLKYSVRLGQAEGTVEFLNICVQTNIYPKFHVKSLRRSGVRPNLKALKRYASSQIEAQKSCIAEIQKNIDERFYAVEGLPELLKDQFLNYVTHVSDANKVKRRTSLLESLTEKASEIRFSSIKKQQLYKDSQTMLTSPESMSTICQLTADLCIER</sequence>
<evidence type="ECO:0000313" key="2">
    <source>
        <dbReference type="Proteomes" id="UP000277204"/>
    </source>
</evidence>